<dbReference type="OrthoDB" id="49087at2759"/>
<sequence>MTITPIPASSRQAILEGFVEYRWQPLHPLSQTRKRARVSTTSATSRQEVDHDGNMDCPQAGFYLVVKSPSPSSKIEYLLSVPANLLKSVCDAARFRIALRVTRYHVISLLAPTEVPPSEIHVSDTSSDLSRKRKASSQSAVEATVAAALLEVYEDGLQLVAAMPPCPKTHDDEFLSLKQVFSQERTKDVTKETSKGEKKKRKNNRYNLTSLVVDSISPIIYMDNNTTASEPFALMELYDDDDSEADQVYSCVVVFQGSASLVAHQGILPGDRIQLWQVKRQRWKIPEEVVRRKAALHLKHRVPSHVFVVQNANSIIWDNNNSNQPTTIIPSTPVPLVSLQGHIVSRATASRGDSQTATATTYIHSLELNVNVTTQPQPPGTRHVLLLLYYPMSPSMMLSLRRGAIIQALNIHPIVSLAECPEEEASTSKTMYYGACVRSTVALLQLPPPESTTTASSNQQQCFPSRPYAFLSVQRSYWEYACRQQLYKWYHAKGNFQSTLMRSNHDGSFADPPPTTFDEIAKVWWNQHCRIKDGTRATKTSTRNPYLEFFDHVCDDSIGDHDSTNRDDDTVEEAPHIGTTMPRRDGCHCSRLKHGHTQPLPCWVALHDLRKEGHRVMQERLQNTIQYCSTEKEHHQKPQVGWTGSIHLTPSQLLGGIDRHGNSTGKEDVNGWGSCEIFTGGFVSNGSYLQDSGENGKCLASASLANDKCVLPATMIRDTPFAERRQNPVSSNGQSAAFAVGKLHDVVVSCLCVGIHTQTIDGNQASENDNGQSNDSTEQPQDRMRHLAPHSDFAPKNRNNNGVANSPTSALAGACTMWCTQGFVFVISSQCVFETLVQVNDNQPRINLSSGETCSQATVKTSNGQCCVPEEAQKQSPMYCSVQQSLEPGGHLIGDNESAAILGIHVRNRFRLSRIRDNRYQGFVLTLSHLPVSQSVEIGGFGHRDSTLQSIEVKATVEFKDLNSKRSYLTREMMCMLQSTRQFSMGDATMLALPWWQIADSPEVCVLTSSGWDDVLHPQPTALMTNPVMVELSVDALKEPDARGYQRFGCSMTRIRARLLRCSGTKNLEGLQLPLGRPGIPRPSSRGLLDAVGGLKFLPGMLDRRPLRYTPKQNTVLDGDRCKLAERMKGPLMELSPASVSGIPECHLGDLLKAICLDLQCRQRPKSATTAIGNQIAPSLVRRVIGARFLGVSYCEAQAICSKCFRPLCQRKHQTSKRDGHKSRQTKSKQKGWGDDQSKQTFWHHPLPPPGANGSNNKNPTSKGPRKTSPDAPSKPLTAKEASTLACPSGCSTSQCYGEIKWECSGTLDDGTGQAKLFAERDAAKMLLAMDPVTVAMIEEGVWKSSTGSVSFSKTVPPPSHLAKAVDGANFMFNAREKERKEYQKRQRASRKSSAATSERNEILQLLDPVDRSSYLMFQECRKPRQVCEMDILVRCKPLADTAVHLNHTEIDVISPGKHKGSCSTHSGTTYSLLPLKLNLVDCCLPSGRDSNDVVESTWAMVRSSL</sequence>
<feature type="region of interest" description="Disordered" evidence="1">
    <location>
        <begin position="32"/>
        <end position="52"/>
    </location>
</feature>
<dbReference type="Proteomes" id="UP001153069">
    <property type="component" value="Unassembled WGS sequence"/>
</dbReference>
<organism evidence="2 3">
    <name type="scientific">Seminavis robusta</name>
    <dbReference type="NCBI Taxonomy" id="568900"/>
    <lineage>
        <taxon>Eukaryota</taxon>
        <taxon>Sar</taxon>
        <taxon>Stramenopiles</taxon>
        <taxon>Ochrophyta</taxon>
        <taxon>Bacillariophyta</taxon>
        <taxon>Bacillariophyceae</taxon>
        <taxon>Bacillariophycidae</taxon>
        <taxon>Naviculales</taxon>
        <taxon>Naviculaceae</taxon>
        <taxon>Seminavis</taxon>
    </lineage>
</organism>
<protein>
    <submittedName>
        <fullName evidence="2">Uncharacterized protein</fullName>
    </submittedName>
</protein>
<name>A0A9N8E2Y7_9STRA</name>
<dbReference type="EMBL" id="CAICTM010000502">
    <property type="protein sequence ID" value="CAB9511784.1"/>
    <property type="molecule type" value="Genomic_DNA"/>
</dbReference>
<feature type="compositionally biased region" description="Polar residues" evidence="1">
    <location>
        <begin position="1253"/>
        <end position="1262"/>
    </location>
</feature>
<feature type="region of interest" description="Disordered" evidence="1">
    <location>
        <begin position="1215"/>
        <end position="1281"/>
    </location>
</feature>
<accession>A0A9N8E2Y7</accession>
<evidence type="ECO:0000313" key="3">
    <source>
        <dbReference type="Proteomes" id="UP001153069"/>
    </source>
</evidence>
<feature type="region of interest" description="Disordered" evidence="1">
    <location>
        <begin position="762"/>
        <end position="784"/>
    </location>
</feature>
<keyword evidence="3" id="KW-1185">Reference proteome</keyword>
<feature type="compositionally biased region" description="Basic residues" evidence="1">
    <location>
        <begin position="1215"/>
        <end position="1230"/>
    </location>
</feature>
<reference evidence="2" key="1">
    <citation type="submission" date="2020-06" db="EMBL/GenBank/DDBJ databases">
        <authorList>
            <consortium name="Plant Systems Biology data submission"/>
        </authorList>
    </citation>
    <scope>NUCLEOTIDE SEQUENCE</scope>
    <source>
        <strain evidence="2">D6</strain>
    </source>
</reference>
<feature type="compositionally biased region" description="Polar residues" evidence="1">
    <location>
        <begin position="762"/>
        <end position="779"/>
    </location>
</feature>
<evidence type="ECO:0000256" key="1">
    <source>
        <dbReference type="SAM" id="MobiDB-lite"/>
    </source>
</evidence>
<comment type="caution">
    <text evidence="2">The sequence shown here is derived from an EMBL/GenBank/DDBJ whole genome shotgun (WGS) entry which is preliminary data.</text>
</comment>
<gene>
    <name evidence="2" type="ORF">SEMRO_503_G155760.1</name>
</gene>
<evidence type="ECO:0000313" key="2">
    <source>
        <dbReference type="EMBL" id="CAB9511784.1"/>
    </source>
</evidence>
<proteinExistence type="predicted"/>